<dbReference type="RefSeq" id="XP_028475108.1">
    <property type="nucleotide sequence ID" value="XM_028624940.1"/>
</dbReference>
<evidence type="ECO:0008006" key="4">
    <source>
        <dbReference type="Google" id="ProtNLM"/>
    </source>
</evidence>
<sequence>MTVDPHAPSKDVPSALADADGIHYASGPNALDDNETVAYPPSPSSYLDDGRIYQAANDDYALPADDAEQARLDNQHYGIKTIQGEKNYVAPVAEALPNQGEGKRAIDIGTGTGIWITEMAQEFPKAEWIGVDLVPVQRDDIPDNVQFVKDDITKGLAFPDESFDFVHGRFLLLGVRDWAFVIKEATRILRPGGLLLWVDITLPWPIVGVSEDEAQRIAPGYTKMLKAVTQATQSRGLENAAGQKVIEHMNDITSLENAHQVQINVPMWPWSEEPAMKKAGQVAYAIEQC</sequence>
<organism evidence="2 3">
    <name type="scientific">Apiotrichum porosum</name>
    <dbReference type="NCBI Taxonomy" id="105984"/>
    <lineage>
        <taxon>Eukaryota</taxon>
        <taxon>Fungi</taxon>
        <taxon>Dikarya</taxon>
        <taxon>Basidiomycota</taxon>
        <taxon>Agaricomycotina</taxon>
        <taxon>Tremellomycetes</taxon>
        <taxon>Trichosporonales</taxon>
        <taxon>Trichosporonaceae</taxon>
        <taxon>Apiotrichum</taxon>
    </lineage>
</organism>
<proteinExistence type="predicted"/>
<dbReference type="EMBL" id="RSCE01000009">
    <property type="protein sequence ID" value="RSH79999.1"/>
    <property type="molecule type" value="Genomic_DNA"/>
</dbReference>
<name>A0A427XM40_9TREE</name>
<dbReference type="Pfam" id="PF13489">
    <property type="entry name" value="Methyltransf_23"/>
    <property type="match status" value="1"/>
</dbReference>
<reference evidence="2 3" key="1">
    <citation type="submission" date="2018-11" db="EMBL/GenBank/DDBJ databases">
        <title>Genome sequence of Apiotrichum porosum DSM 27194.</title>
        <authorList>
            <person name="Aliyu H."/>
            <person name="Gorte O."/>
            <person name="Ochsenreither K."/>
        </authorList>
    </citation>
    <scope>NUCLEOTIDE SEQUENCE [LARGE SCALE GENOMIC DNA]</scope>
    <source>
        <strain evidence="2 3">DSM 27194</strain>
    </source>
</reference>
<dbReference type="GeneID" id="39594213"/>
<dbReference type="PANTHER" id="PTHR43591:SF24">
    <property type="entry name" value="2-METHOXY-6-POLYPRENYL-1,4-BENZOQUINOL METHYLASE, MITOCHONDRIAL"/>
    <property type="match status" value="1"/>
</dbReference>
<dbReference type="SUPFAM" id="SSF53335">
    <property type="entry name" value="S-adenosyl-L-methionine-dependent methyltransferases"/>
    <property type="match status" value="1"/>
</dbReference>
<dbReference type="InterPro" id="IPR029063">
    <property type="entry name" value="SAM-dependent_MTases_sf"/>
</dbReference>
<dbReference type="PANTHER" id="PTHR43591">
    <property type="entry name" value="METHYLTRANSFERASE"/>
    <property type="match status" value="1"/>
</dbReference>
<evidence type="ECO:0000313" key="3">
    <source>
        <dbReference type="Proteomes" id="UP000279236"/>
    </source>
</evidence>
<gene>
    <name evidence="2" type="ORF">EHS24_009670</name>
</gene>
<protein>
    <recommendedName>
        <fullName evidence="4">Methyltransferase domain-containing protein</fullName>
    </recommendedName>
</protein>
<dbReference type="Proteomes" id="UP000279236">
    <property type="component" value="Unassembled WGS sequence"/>
</dbReference>
<comment type="caution">
    <text evidence="2">The sequence shown here is derived from an EMBL/GenBank/DDBJ whole genome shotgun (WGS) entry which is preliminary data.</text>
</comment>
<dbReference type="OrthoDB" id="2013972at2759"/>
<dbReference type="AlphaFoldDB" id="A0A427XM40"/>
<evidence type="ECO:0000256" key="1">
    <source>
        <dbReference type="SAM" id="MobiDB-lite"/>
    </source>
</evidence>
<dbReference type="CDD" id="cd02440">
    <property type="entry name" value="AdoMet_MTases"/>
    <property type="match status" value="1"/>
</dbReference>
<dbReference type="GO" id="GO:0008168">
    <property type="term" value="F:methyltransferase activity"/>
    <property type="evidence" value="ECO:0007669"/>
    <property type="project" value="TreeGrafter"/>
</dbReference>
<feature type="region of interest" description="Disordered" evidence="1">
    <location>
        <begin position="1"/>
        <end position="35"/>
    </location>
</feature>
<keyword evidence="3" id="KW-1185">Reference proteome</keyword>
<accession>A0A427XM40</accession>
<dbReference type="Gene3D" id="3.40.50.150">
    <property type="entry name" value="Vaccinia Virus protein VP39"/>
    <property type="match status" value="1"/>
</dbReference>
<dbReference type="STRING" id="105984.A0A427XM40"/>
<evidence type="ECO:0000313" key="2">
    <source>
        <dbReference type="EMBL" id="RSH79999.1"/>
    </source>
</evidence>